<keyword evidence="2" id="KW-0067">ATP-binding</keyword>
<reference evidence="2 3" key="1">
    <citation type="submission" date="2018-06" db="EMBL/GenBank/DDBJ databases">
        <authorList>
            <consortium name="Pathogen Informatics"/>
            <person name="Doyle S."/>
        </authorList>
    </citation>
    <scope>NUCLEOTIDE SEQUENCE [LARGE SCALE GENOMIC DNA]</scope>
    <source>
        <strain evidence="2 3">NCTC8985</strain>
    </source>
</reference>
<dbReference type="SUPFAM" id="SSF50331">
    <property type="entry name" value="MOP-like"/>
    <property type="match status" value="1"/>
</dbReference>
<accession>A0A376TFF8</accession>
<dbReference type="AlphaFoldDB" id="A0A376TFF8"/>
<dbReference type="Gene3D" id="2.40.50.100">
    <property type="match status" value="1"/>
</dbReference>
<name>A0A376TFF8_ECOLX</name>
<dbReference type="Proteomes" id="UP000254405">
    <property type="component" value="Unassembled WGS sequence"/>
</dbReference>
<evidence type="ECO:0000313" key="3">
    <source>
        <dbReference type="Proteomes" id="UP000254405"/>
    </source>
</evidence>
<dbReference type="GO" id="GO:0022857">
    <property type="term" value="F:transmembrane transporter activity"/>
    <property type="evidence" value="ECO:0007669"/>
    <property type="project" value="InterPro"/>
</dbReference>
<dbReference type="Pfam" id="PF08402">
    <property type="entry name" value="TOBE_2"/>
    <property type="match status" value="1"/>
</dbReference>
<dbReference type="InterPro" id="IPR012340">
    <property type="entry name" value="NA-bd_OB-fold"/>
</dbReference>
<dbReference type="InterPro" id="IPR013611">
    <property type="entry name" value="Transp-assoc_OB_typ2"/>
</dbReference>
<dbReference type="GO" id="GO:0043190">
    <property type="term" value="C:ATP-binding cassette (ABC) transporter complex"/>
    <property type="evidence" value="ECO:0007669"/>
    <property type="project" value="InterPro"/>
</dbReference>
<keyword evidence="2" id="KW-0547">Nucleotide-binding</keyword>
<evidence type="ECO:0000313" key="2">
    <source>
        <dbReference type="EMBL" id="STI75451.1"/>
    </source>
</evidence>
<gene>
    <name evidence="2" type="ORF">NCTC8985_00677</name>
</gene>
<dbReference type="EMBL" id="UGCO01000001">
    <property type="protein sequence ID" value="STI75451.1"/>
    <property type="molecule type" value="Genomic_DNA"/>
</dbReference>
<evidence type="ECO:0000259" key="1">
    <source>
        <dbReference type="Pfam" id="PF08402"/>
    </source>
</evidence>
<dbReference type="Gene3D" id="2.40.50.140">
    <property type="entry name" value="Nucleic acid-binding proteins"/>
    <property type="match status" value="1"/>
</dbReference>
<dbReference type="InterPro" id="IPR008995">
    <property type="entry name" value="Mo/tungstate-bd_C_term_dom"/>
</dbReference>
<feature type="domain" description="Transport-associated OB type 2" evidence="1">
    <location>
        <begin position="22"/>
        <end position="95"/>
    </location>
</feature>
<protein>
    <submittedName>
        <fullName evidence="2">Sugar ABC transporter ATP-binding protein CymD</fullName>
    </submittedName>
</protein>
<organism evidence="2 3">
    <name type="scientific">Escherichia coli</name>
    <dbReference type="NCBI Taxonomy" id="562"/>
    <lineage>
        <taxon>Bacteria</taxon>
        <taxon>Pseudomonadati</taxon>
        <taxon>Pseudomonadota</taxon>
        <taxon>Gammaproteobacteria</taxon>
        <taxon>Enterobacterales</taxon>
        <taxon>Enterobacteriaceae</taxon>
        <taxon>Escherichia</taxon>
    </lineage>
</organism>
<proteinExistence type="predicted"/>
<sequence>MYIPENKQSVLKAYIDKPVCFGIRPEHISLSVNCKEMNTVTGALSIIENMGSEKYLYFTVNNKEFIAKVNDQSITTADIGKNLYFNLDTSFCHIFDFYTEENLTNYL</sequence>
<dbReference type="GO" id="GO:0005524">
    <property type="term" value="F:ATP binding"/>
    <property type="evidence" value="ECO:0007669"/>
    <property type="project" value="UniProtKB-KW"/>
</dbReference>